<dbReference type="SUPFAM" id="SSF48050">
    <property type="entry name" value="Hemocyanin, N-terminal domain"/>
    <property type="match status" value="1"/>
</dbReference>
<evidence type="ECO:0000256" key="4">
    <source>
        <dbReference type="ARBA" id="ARBA00022525"/>
    </source>
</evidence>
<dbReference type="InterPro" id="IPR037020">
    <property type="entry name" value="Hemocyanin_C_sf"/>
</dbReference>
<evidence type="ECO:0000256" key="2">
    <source>
        <dbReference type="ARBA" id="ARBA00004613"/>
    </source>
</evidence>
<dbReference type="FunFam" id="2.60.40.1520:FF:000001">
    <property type="entry name" value="Hemocyanin subunit 2"/>
    <property type="match status" value="1"/>
</dbReference>
<comment type="cofactor">
    <cofactor evidence="1">
        <name>Cu(2+)</name>
        <dbReference type="ChEBI" id="CHEBI:29036"/>
    </cofactor>
</comment>
<organism evidence="11">
    <name type="scientific">Gomphocerus sibiricus</name>
    <name type="common">Siberian grasshopper</name>
    <dbReference type="NCBI Taxonomy" id="1007316"/>
    <lineage>
        <taxon>Eukaryota</taxon>
        <taxon>Metazoa</taxon>
        <taxon>Ecdysozoa</taxon>
        <taxon>Arthropoda</taxon>
        <taxon>Hexapoda</taxon>
        <taxon>Insecta</taxon>
        <taxon>Pterygota</taxon>
        <taxon>Neoptera</taxon>
        <taxon>Polyneoptera</taxon>
        <taxon>Orthoptera</taxon>
        <taxon>Caelifera</taxon>
        <taxon>Acrididea</taxon>
        <taxon>Acridomorpha</taxon>
        <taxon>Acridoidea</taxon>
        <taxon>Acrididae</taxon>
        <taxon>Gomphocerinae</taxon>
        <taxon>Gomphocerus</taxon>
    </lineage>
</organism>
<dbReference type="PROSITE" id="PS00210">
    <property type="entry name" value="HEMOCYANIN_2"/>
    <property type="match status" value="1"/>
</dbReference>
<dbReference type="GO" id="GO:0004503">
    <property type="term" value="F:tyrosinase activity"/>
    <property type="evidence" value="ECO:0007669"/>
    <property type="project" value="UniProtKB-ARBA"/>
</dbReference>
<comment type="similarity">
    <text evidence="3">Belongs to the tyrosinase family.</text>
</comment>
<feature type="domain" description="Tyrosinase copper-binding" evidence="10">
    <location>
        <begin position="401"/>
        <end position="412"/>
    </location>
</feature>
<dbReference type="PANTHER" id="PTHR11511">
    <property type="entry name" value="LARVAL STORAGE PROTEIN/PHENOLOXIDASE"/>
    <property type="match status" value="1"/>
</dbReference>
<dbReference type="InterPro" id="IPR002227">
    <property type="entry name" value="Tyrosinase_Cu-bd"/>
</dbReference>
<sequence length="691" mass="80054">MAKQTSVADSLLYFYDRPTEPVFFPKGNNDVIFQLPEDYLSSRSKTIVDELPSRFGRIKEEIQIKRIELPDLSEPMRLGKRENFSVFIPYHRQLAARVIEVLMGMRTTEDFRSAVAYCRENLNPLLFIYAFSVAMLHRPDTRNVNIPPLSETFPDKFIGGGLLNRAREEANIFQADGTRVPLRLPLDYTASDVEEEHRVAYFREDLGINLHHWHWHLVYPFDGPDAVVRKDRRGELFYYMHQQIVARYNFERFCNKLGRVKRLQSLYEPIKEAYFPKLDSFVSSRVWPPRNSNVTLSDVDREQEQLKFDIQDLERWRDRMFDAIHRGSVVQDNGQEMPLTEEGGIDILGNLMESSSISVNRRYYGNLHNLGHVALALSHDPDNRHLETFGVMGDSATAMRDPVFYRWHAFVDDVFQEHKSTLPPYTLQRLQYDNITIASFSVQTDGSKAPNLLETTYDQNDVNLTRGMDFTPRGNVFARITHLNHKPFTYIINVNNKGPQRLGTVRIFMAPKFDERGITLLLRDQRLLFIELDRFTTNLKSGNNTIRRKSTESSVTIPFEQTFRDLTTNRPTDNEGLSRFNYCGCGWPHHMLIPKGTPEGFPCELFVMISNYNDDKVEQSVDAETCDDASSYCGIRNKKYPDRRAMGFPFDRPPRQGANALADFRRNLPNMSVIDVQIRFTPPANNPNIVD</sequence>
<keyword evidence="9" id="KW-1015">Disulfide bond</keyword>
<evidence type="ECO:0000259" key="10">
    <source>
        <dbReference type="PROSITE" id="PS00498"/>
    </source>
</evidence>
<dbReference type="PROSITE" id="PS00209">
    <property type="entry name" value="HEMOCYANIN_1"/>
    <property type="match status" value="1"/>
</dbReference>
<reference evidence="11" key="1">
    <citation type="submission" date="2017-04" db="EMBL/GenBank/DDBJ databases">
        <title>Characterization and expression patterns of a pro-phenoloxidase gene from Gomphocerus sibiricus.</title>
        <authorList>
            <person name="Hu H."/>
            <person name="Ma Y."/>
            <person name="Tuxunjiang A."/>
            <person name="Deng L."/>
        </authorList>
    </citation>
    <scope>NUCLEOTIDE SEQUENCE</scope>
</reference>
<dbReference type="Gene3D" id="2.60.40.1520">
    <property type="entry name" value="Hemocyanin, C-terminal domain"/>
    <property type="match status" value="1"/>
</dbReference>
<evidence type="ECO:0000256" key="6">
    <source>
        <dbReference type="ARBA" id="ARBA00023002"/>
    </source>
</evidence>
<keyword evidence="5" id="KW-0479">Metal-binding</keyword>
<dbReference type="PANTHER" id="PTHR11511:SF4">
    <property type="entry name" value="PHENOLOXIDASE 2-RELATED"/>
    <property type="match status" value="1"/>
</dbReference>
<dbReference type="EMBL" id="KY981766">
    <property type="protein sequence ID" value="AUO30532.1"/>
    <property type="molecule type" value="mRNA"/>
</dbReference>
<dbReference type="GO" id="GO:0006582">
    <property type="term" value="P:melanin metabolic process"/>
    <property type="evidence" value="ECO:0007669"/>
    <property type="project" value="UniProtKB-ARBA"/>
</dbReference>
<keyword evidence="8" id="KW-0503">Monooxygenase</keyword>
<dbReference type="AlphaFoldDB" id="A0A2I6SUW3"/>
<evidence type="ECO:0000256" key="8">
    <source>
        <dbReference type="ARBA" id="ARBA00023033"/>
    </source>
</evidence>
<dbReference type="Gene3D" id="1.20.1370.10">
    <property type="entry name" value="Hemocyanin, N-terminal domain"/>
    <property type="match status" value="1"/>
</dbReference>
<dbReference type="InterPro" id="IPR005204">
    <property type="entry name" value="Hemocyanin_N"/>
</dbReference>
<evidence type="ECO:0000256" key="1">
    <source>
        <dbReference type="ARBA" id="ARBA00001973"/>
    </source>
</evidence>
<dbReference type="GO" id="GO:0005576">
    <property type="term" value="C:extracellular region"/>
    <property type="evidence" value="ECO:0007669"/>
    <property type="project" value="UniProtKB-SubCell"/>
</dbReference>
<dbReference type="Gene3D" id="1.10.1280.10">
    <property type="entry name" value="Di-copper center containing domain from catechol oxidase"/>
    <property type="match status" value="1"/>
</dbReference>
<protein>
    <submittedName>
        <fullName evidence="11">Pro-phenoloxidase</fullName>
    </submittedName>
</protein>
<dbReference type="InterPro" id="IPR005203">
    <property type="entry name" value="Hemocyanin_C"/>
</dbReference>
<evidence type="ECO:0000256" key="7">
    <source>
        <dbReference type="ARBA" id="ARBA00023008"/>
    </source>
</evidence>
<keyword evidence="7" id="KW-0186">Copper</keyword>
<dbReference type="Pfam" id="PF03723">
    <property type="entry name" value="Hemocyanin_C"/>
    <property type="match status" value="1"/>
</dbReference>
<dbReference type="InterPro" id="IPR013788">
    <property type="entry name" value="Hemocyanin/hexamerin"/>
</dbReference>
<name>A0A2I6SUW3_9ORTH</name>
<evidence type="ECO:0000313" key="11">
    <source>
        <dbReference type="EMBL" id="AUO30532.1"/>
    </source>
</evidence>
<keyword evidence="4" id="KW-0964">Secreted</keyword>
<evidence type="ECO:0000256" key="3">
    <source>
        <dbReference type="ARBA" id="ARBA00009928"/>
    </source>
</evidence>
<proteinExistence type="evidence at transcript level"/>
<dbReference type="GO" id="GO:0046872">
    <property type="term" value="F:metal ion binding"/>
    <property type="evidence" value="ECO:0007669"/>
    <property type="project" value="UniProtKB-KW"/>
</dbReference>
<dbReference type="SUPFAM" id="SSF81296">
    <property type="entry name" value="E set domains"/>
    <property type="match status" value="1"/>
</dbReference>
<keyword evidence="6" id="KW-0560">Oxidoreductase</keyword>
<evidence type="ECO:0000256" key="9">
    <source>
        <dbReference type="ARBA" id="ARBA00023157"/>
    </source>
</evidence>
<dbReference type="PROSITE" id="PS00498">
    <property type="entry name" value="TYROSINASE_2"/>
    <property type="match status" value="1"/>
</dbReference>
<dbReference type="FunFam" id="1.10.1280.10:FF:000004">
    <property type="entry name" value="Hemocyanin subunit 2"/>
    <property type="match status" value="1"/>
</dbReference>
<dbReference type="InterPro" id="IPR014756">
    <property type="entry name" value="Ig_E-set"/>
</dbReference>
<comment type="subcellular location">
    <subcellularLocation>
        <location evidence="2">Secreted</location>
    </subcellularLocation>
</comment>
<accession>A0A2I6SUW3</accession>
<evidence type="ECO:0000256" key="5">
    <source>
        <dbReference type="ARBA" id="ARBA00022723"/>
    </source>
</evidence>
<dbReference type="PRINTS" id="PR00187">
    <property type="entry name" value="HAEMOCYANIN"/>
</dbReference>
<dbReference type="InterPro" id="IPR000896">
    <property type="entry name" value="Hemocyanin/hexamerin_mid_dom"/>
</dbReference>
<dbReference type="SMR" id="A0A2I6SUW3"/>
<dbReference type="InterPro" id="IPR008922">
    <property type="entry name" value="Di-copper_centre_dom_sf"/>
</dbReference>
<dbReference type="Pfam" id="PF03722">
    <property type="entry name" value="Hemocyanin_N"/>
    <property type="match status" value="1"/>
</dbReference>
<gene>
    <name evidence="11" type="primary">PPO</name>
</gene>
<dbReference type="SUPFAM" id="SSF48056">
    <property type="entry name" value="Di-copper centre-containing domain"/>
    <property type="match status" value="1"/>
</dbReference>
<dbReference type="Pfam" id="PF00372">
    <property type="entry name" value="Hemocyanin_M"/>
    <property type="match status" value="1"/>
</dbReference>
<dbReference type="InterPro" id="IPR036697">
    <property type="entry name" value="Hemocyanin_N_sf"/>
</dbReference>